<gene>
    <name evidence="2" type="ORF">NDU88_006549</name>
</gene>
<dbReference type="EMBL" id="JANPWB010000001">
    <property type="protein sequence ID" value="KAJ1218978.1"/>
    <property type="molecule type" value="Genomic_DNA"/>
</dbReference>
<dbReference type="Proteomes" id="UP001066276">
    <property type="component" value="Chromosome 1_1"/>
</dbReference>
<accession>A0AAV7X2Z8</accession>
<feature type="region of interest" description="Disordered" evidence="1">
    <location>
        <begin position="45"/>
        <end position="92"/>
    </location>
</feature>
<feature type="compositionally biased region" description="Basic and acidic residues" evidence="1">
    <location>
        <begin position="52"/>
        <end position="61"/>
    </location>
</feature>
<evidence type="ECO:0000256" key="1">
    <source>
        <dbReference type="SAM" id="MobiDB-lite"/>
    </source>
</evidence>
<organism evidence="2 3">
    <name type="scientific">Pleurodeles waltl</name>
    <name type="common">Iberian ribbed newt</name>
    <dbReference type="NCBI Taxonomy" id="8319"/>
    <lineage>
        <taxon>Eukaryota</taxon>
        <taxon>Metazoa</taxon>
        <taxon>Chordata</taxon>
        <taxon>Craniata</taxon>
        <taxon>Vertebrata</taxon>
        <taxon>Euteleostomi</taxon>
        <taxon>Amphibia</taxon>
        <taxon>Batrachia</taxon>
        <taxon>Caudata</taxon>
        <taxon>Salamandroidea</taxon>
        <taxon>Salamandridae</taxon>
        <taxon>Pleurodelinae</taxon>
        <taxon>Pleurodeles</taxon>
    </lineage>
</organism>
<keyword evidence="3" id="KW-1185">Reference proteome</keyword>
<protein>
    <submittedName>
        <fullName evidence="2">Uncharacterized protein</fullName>
    </submittedName>
</protein>
<sequence length="92" mass="10302">MRYNFLPISRGTRHGENLCLETGTVLHFNKVIIASQLQRGCFLPEGVPRPQTRGEEQKEGRPSASRRLRTEDSTRLRAAAEQPVDLLGEAEG</sequence>
<reference evidence="2" key="1">
    <citation type="journal article" date="2022" name="bioRxiv">
        <title>Sequencing and chromosome-scale assembly of the giantPleurodeles waltlgenome.</title>
        <authorList>
            <person name="Brown T."/>
            <person name="Elewa A."/>
            <person name="Iarovenko S."/>
            <person name="Subramanian E."/>
            <person name="Araus A.J."/>
            <person name="Petzold A."/>
            <person name="Susuki M."/>
            <person name="Suzuki K.-i.T."/>
            <person name="Hayashi T."/>
            <person name="Toyoda A."/>
            <person name="Oliveira C."/>
            <person name="Osipova E."/>
            <person name="Leigh N.D."/>
            <person name="Simon A."/>
            <person name="Yun M.H."/>
        </authorList>
    </citation>
    <scope>NUCLEOTIDE SEQUENCE</scope>
    <source>
        <strain evidence="2">20211129_DDA</strain>
        <tissue evidence="2">Liver</tissue>
    </source>
</reference>
<comment type="caution">
    <text evidence="2">The sequence shown here is derived from an EMBL/GenBank/DDBJ whole genome shotgun (WGS) entry which is preliminary data.</text>
</comment>
<evidence type="ECO:0000313" key="3">
    <source>
        <dbReference type="Proteomes" id="UP001066276"/>
    </source>
</evidence>
<evidence type="ECO:0000313" key="2">
    <source>
        <dbReference type="EMBL" id="KAJ1218978.1"/>
    </source>
</evidence>
<proteinExistence type="predicted"/>
<name>A0AAV7X2Z8_PLEWA</name>
<dbReference type="AlphaFoldDB" id="A0AAV7X2Z8"/>